<organism evidence="17 18">
    <name type="scientific">Lacipirellula parvula</name>
    <dbReference type="NCBI Taxonomy" id="2650471"/>
    <lineage>
        <taxon>Bacteria</taxon>
        <taxon>Pseudomonadati</taxon>
        <taxon>Planctomycetota</taxon>
        <taxon>Planctomycetia</taxon>
        <taxon>Pirellulales</taxon>
        <taxon>Lacipirellulaceae</taxon>
        <taxon>Lacipirellula</taxon>
    </lineage>
</organism>
<dbReference type="InterPro" id="IPR043129">
    <property type="entry name" value="ATPase_NBD"/>
</dbReference>
<evidence type="ECO:0000256" key="4">
    <source>
        <dbReference type="ARBA" id="ARBA00005225"/>
    </source>
</evidence>
<dbReference type="GO" id="GO:0005524">
    <property type="term" value="F:ATP binding"/>
    <property type="evidence" value="ECO:0007669"/>
    <property type="project" value="UniProtKB-UniRule"/>
</dbReference>
<dbReference type="Gene3D" id="3.30.420.40">
    <property type="match status" value="1"/>
</dbReference>
<evidence type="ECO:0000256" key="13">
    <source>
        <dbReference type="ARBA" id="ARBA00022993"/>
    </source>
</evidence>
<evidence type="ECO:0000256" key="11">
    <source>
        <dbReference type="ARBA" id="ARBA00022840"/>
    </source>
</evidence>
<dbReference type="AlphaFoldDB" id="A0A5K7XN19"/>
<evidence type="ECO:0000256" key="1">
    <source>
        <dbReference type="ARBA" id="ARBA00001206"/>
    </source>
</evidence>
<keyword evidence="9 16" id="KW-0547">Nucleotide-binding</keyword>
<comment type="pathway">
    <text evidence="4 16">Cofactor biosynthesis; coenzyme A biosynthesis; CoA from (R)-pantothenate: step 1/5.</text>
</comment>
<evidence type="ECO:0000256" key="12">
    <source>
        <dbReference type="ARBA" id="ARBA00022958"/>
    </source>
</evidence>
<comment type="subcellular location">
    <subcellularLocation>
        <location evidence="3 16">Cytoplasm</location>
    </subcellularLocation>
</comment>
<dbReference type="CDD" id="cd24015">
    <property type="entry name" value="ASKHA_NBD_PanK-III"/>
    <property type="match status" value="1"/>
</dbReference>
<comment type="caution">
    <text evidence="16">Lacks conserved residue(s) required for the propagation of feature annotation.</text>
</comment>
<keyword evidence="10 16" id="KW-0418">Kinase</keyword>
<comment type="similarity">
    <text evidence="14 16">Belongs to the type III pantothenate kinase family.</text>
</comment>
<dbReference type="RefSeq" id="WP_152101546.1">
    <property type="nucleotide sequence ID" value="NZ_AP021861.1"/>
</dbReference>
<dbReference type="UniPathway" id="UPA00241">
    <property type="reaction ID" value="UER00352"/>
</dbReference>
<evidence type="ECO:0000313" key="17">
    <source>
        <dbReference type="EMBL" id="BBO36366.1"/>
    </source>
</evidence>
<dbReference type="HAMAP" id="MF_01274">
    <property type="entry name" value="Pantothen_kinase_3"/>
    <property type="match status" value="1"/>
</dbReference>
<name>A0A5K7XN19_9BACT</name>
<keyword evidence="7 16" id="KW-0963">Cytoplasm</keyword>
<feature type="binding site" evidence="16">
    <location>
        <begin position="127"/>
        <end position="130"/>
    </location>
    <ligand>
        <name>substrate</name>
    </ligand>
</feature>
<keyword evidence="16" id="KW-0479">Metal-binding</keyword>
<comment type="catalytic activity">
    <reaction evidence="1 16">
        <text>(R)-pantothenate + ATP = (R)-4'-phosphopantothenate + ADP + H(+)</text>
        <dbReference type="Rhea" id="RHEA:16373"/>
        <dbReference type="ChEBI" id="CHEBI:10986"/>
        <dbReference type="ChEBI" id="CHEBI:15378"/>
        <dbReference type="ChEBI" id="CHEBI:29032"/>
        <dbReference type="ChEBI" id="CHEBI:30616"/>
        <dbReference type="ChEBI" id="CHEBI:456216"/>
        <dbReference type="EC" id="2.7.1.33"/>
    </reaction>
</comment>
<dbReference type="GO" id="GO:0004594">
    <property type="term" value="F:pantothenate kinase activity"/>
    <property type="evidence" value="ECO:0007669"/>
    <property type="project" value="UniProtKB-UniRule"/>
</dbReference>
<feature type="active site" description="Proton acceptor" evidence="16">
    <location>
        <position position="129"/>
    </location>
</feature>
<accession>A0A5K7XN19</accession>
<evidence type="ECO:0000256" key="6">
    <source>
        <dbReference type="ARBA" id="ARBA00012102"/>
    </source>
</evidence>
<evidence type="ECO:0000256" key="2">
    <source>
        <dbReference type="ARBA" id="ARBA00001958"/>
    </source>
</evidence>
<keyword evidence="11 16" id="KW-0067">ATP-binding</keyword>
<dbReference type="EC" id="2.7.1.33" evidence="6 16"/>
<dbReference type="KEGG" id="lpav:PLANPX_5978"/>
<dbReference type="InterPro" id="IPR004619">
    <property type="entry name" value="Type_III_PanK"/>
</dbReference>
<keyword evidence="8 16" id="KW-0808">Transferase</keyword>
<dbReference type="SUPFAM" id="SSF53067">
    <property type="entry name" value="Actin-like ATPase domain"/>
    <property type="match status" value="1"/>
</dbReference>
<feature type="binding site" evidence="16">
    <location>
        <position position="154"/>
    </location>
    <ligand>
        <name>ATP</name>
        <dbReference type="ChEBI" id="CHEBI:30616"/>
    </ligand>
</feature>
<keyword evidence="18" id="KW-1185">Reference proteome</keyword>
<dbReference type="PANTHER" id="PTHR34265:SF1">
    <property type="entry name" value="TYPE III PANTOTHENATE KINASE"/>
    <property type="match status" value="1"/>
</dbReference>
<evidence type="ECO:0000313" key="18">
    <source>
        <dbReference type="Proteomes" id="UP000326837"/>
    </source>
</evidence>
<protein>
    <recommendedName>
        <fullName evidence="15 16">Type III pantothenate kinase</fullName>
        <ecNumber evidence="6 16">2.7.1.33</ecNumber>
    </recommendedName>
    <alternativeName>
        <fullName evidence="16">PanK-III</fullName>
    </alternativeName>
    <alternativeName>
        <fullName evidence="16">Pantothenic acid kinase</fullName>
    </alternativeName>
</protein>
<evidence type="ECO:0000256" key="7">
    <source>
        <dbReference type="ARBA" id="ARBA00022490"/>
    </source>
</evidence>
<dbReference type="GO" id="GO:0005737">
    <property type="term" value="C:cytoplasm"/>
    <property type="evidence" value="ECO:0007669"/>
    <property type="project" value="UniProtKB-SubCell"/>
</dbReference>
<evidence type="ECO:0000256" key="8">
    <source>
        <dbReference type="ARBA" id="ARBA00022679"/>
    </source>
</evidence>
<gene>
    <name evidence="16" type="primary">coaX</name>
    <name evidence="17" type="ORF">PLANPX_5978</name>
</gene>
<comment type="cofactor">
    <cofactor evidence="2">
        <name>K(+)</name>
        <dbReference type="ChEBI" id="CHEBI:29103"/>
    </cofactor>
</comment>
<evidence type="ECO:0000256" key="10">
    <source>
        <dbReference type="ARBA" id="ARBA00022777"/>
    </source>
</evidence>
<sequence>MANDTNILAIDVGSSCIKLGWFPAAGACASDKPASLPIAATPLATPAEVFRVDHRDRLAEQWTAAIDACLSELPPSEEIECIVASVHRGVAEKLLTRLQLRPWRRLASLRAADLALTVRVAEPEKVGIDRLLGVLAINQLRRPESPAVAIDIGTATTVDLVGPDGAFEGGAIVAGPTLTLSALHAGTASLPQLDAQVLASPPPVVGKSTIEAMASGAYWGAVGAIRELVKQLAGQCATPPQVFLTGGGADGFAPLIGLGDQPARHLPHLVLSGIRLAAERSVVV</sequence>
<feature type="binding site" evidence="16">
    <location>
        <begin position="11"/>
        <end position="18"/>
    </location>
    <ligand>
        <name>ATP</name>
        <dbReference type="ChEBI" id="CHEBI:30616"/>
    </ligand>
</feature>
<feature type="binding site" evidence="16">
    <location>
        <position position="209"/>
    </location>
    <ligand>
        <name>substrate</name>
    </ligand>
</feature>
<proteinExistence type="inferred from homology"/>
<dbReference type="EMBL" id="AP021861">
    <property type="protein sequence ID" value="BBO36366.1"/>
    <property type="molecule type" value="Genomic_DNA"/>
</dbReference>
<reference evidence="18" key="1">
    <citation type="submission" date="2019-10" db="EMBL/GenBank/DDBJ databases">
        <title>Lacipirellula parvula gen. nov., sp. nov., representing a lineage of planctomycetes widespread in freshwater anoxic habitats, and description of the family Lacipirellulaceae.</title>
        <authorList>
            <person name="Dedysh S.N."/>
            <person name="Kulichevskaya I.S."/>
            <person name="Beletsky A.V."/>
            <person name="Rakitin A.L."/>
            <person name="Mardanov A.V."/>
            <person name="Ivanova A.A."/>
            <person name="Saltykova V.X."/>
            <person name="Rijpstra W.I.C."/>
            <person name="Sinninghe Damste J.S."/>
            <person name="Ravin N.V."/>
        </authorList>
    </citation>
    <scope>NUCLEOTIDE SEQUENCE [LARGE SCALE GENOMIC DNA]</scope>
    <source>
        <strain evidence="18">PX69</strain>
    </source>
</reference>
<dbReference type="GO" id="GO:0015937">
    <property type="term" value="P:coenzyme A biosynthetic process"/>
    <property type="evidence" value="ECO:0007669"/>
    <property type="project" value="UniProtKB-UniRule"/>
</dbReference>
<evidence type="ECO:0000256" key="5">
    <source>
        <dbReference type="ARBA" id="ARBA00011738"/>
    </source>
</evidence>
<evidence type="ECO:0000256" key="9">
    <source>
        <dbReference type="ARBA" id="ARBA00022741"/>
    </source>
</evidence>
<keyword evidence="13 16" id="KW-0173">Coenzyme A biosynthesis</keyword>
<dbReference type="Proteomes" id="UP000326837">
    <property type="component" value="Chromosome"/>
</dbReference>
<evidence type="ECO:0000256" key="14">
    <source>
        <dbReference type="ARBA" id="ARBA00038036"/>
    </source>
</evidence>
<comment type="cofactor">
    <cofactor evidence="16">
        <name>NH4(+)</name>
        <dbReference type="ChEBI" id="CHEBI:28938"/>
    </cofactor>
    <cofactor evidence="16">
        <name>K(+)</name>
        <dbReference type="ChEBI" id="CHEBI:29103"/>
    </cofactor>
    <text evidence="16">A monovalent cation. Ammonium or potassium.</text>
</comment>
<dbReference type="PANTHER" id="PTHR34265">
    <property type="entry name" value="TYPE III PANTOTHENATE KINASE"/>
    <property type="match status" value="1"/>
</dbReference>
<feature type="binding site" evidence="16">
    <location>
        <position position="151"/>
    </location>
    <ligand>
        <name>K(+)</name>
        <dbReference type="ChEBI" id="CHEBI:29103"/>
    </ligand>
</feature>
<dbReference type="NCBIfam" id="TIGR00671">
    <property type="entry name" value="baf"/>
    <property type="match status" value="1"/>
</dbReference>
<comment type="function">
    <text evidence="16">Catalyzes the phosphorylation of pantothenate (Pan), the first step in CoA biosynthesis.</text>
</comment>
<dbReference type="Pfam" id="PF03309">
    <property type="entry name" value="Pan_kinase"/>
    <property type="match status" value="1"/>
</dbReference>
<evidence type="ECO:0000256" key="16">
    <source>
        <dbReference type="HAMAP-Rule" id="MF_01274"/>
    </source>
</evidence>
<keyword evidence="12 16" id="KW-0630">Potassium</keyword>
<evidence type="ECO:0000256" key="3">
    <source>
        <dbReference type="ARBA" id="ARBA00004496"/>
    </source>
</evidence>
<dbReference type="GO" id="GO:0046872">
    <property type="term" value="F:metal ion binding"/>
    <property type="evidence" value="ECO:0007669"/>
    <property type="project" value="UniProtKB-KW"/>
</dbReference>
<comment type="subunit">
    <text evidence="5 16">Homodimer.</text>
</comment>
<evidence type="ECO:0000256" key="15">
    <source>
        <dbReference type="ARBA" id="ARBA00040883"/>
    </source>
</evidence>